<name>A0A9X2I213_9GAMM</name>
<dbReference type="RefSeq" id="WP_253966970.1">
    <property type="nucleotide sequence ID" value="NZ_JAMFTH010000001.1"/>
</dbReference>
<dbReference type="Proteomes" id="UP001139319">
    <property type="component" value="Unassembled WGS sequence"/>
</dbReference>
<evidence type="ECO:0000313" key="1">
    <source>
        <dbReference type="EMBL" id="MCP8898701.1"/>
    </source>
</evidence>
<dbReference type="EMBL" id="JAMFTH010000001">
    <property type="protein sequence ID" value="MCP8898701.1"/>
    <property type="molecule type" value="Genomic_DNA"/>
</dbReference>
<protein>
    <submittedName>
        <fullName evidence="1">DUF6231 family protein</fullName>
    </submittedName>
</protein>
<reference evidence="1" key="2">
    <citation type="submission" date="2023-01" db="EMBL/GenBank/DDBJ databases">
        <title>Gilvimarinus xylanilyticus HB14 isolated from Caulerpa lentillifera aquaculture base in Hainan, China.</title>
        <authorList>
            <person name="Zhang Y.-J."/>
        </authorList>
    </citation>
    <scope>NUCLEOTIDE SEQUENCE</scope>
    <source>
        <strain evidence="1">HB14</strain>
    </source>
</reference>
<comment type="caution">
    <text evidence="1">The sequence shown here is derived from an EMBL/GenBank/DDBJ whole genome shotgun (WGS) entry which is preliminary data.</text>
</comment>
<evidence type="ECO:0000313" key="2">
    <source>
        <dbReference type="Proteomes" id="UP001139319"/>
    </source>
</evidence>
<dbReference type="AlphaFoldDB" id="A0A9X2I213"/>
<dbReference type="InterPro" id="IPR046199">
    <property type="entry name" value="DUF6231"/>
</dbReference>
<accession>A0A9X2I213</accession>
<organism evidence="1 2">
    <name type="scientific">Gilvimarinus xylanilyticus</name>
    <dbReference type="NCBI Taxonomy" id="2944139"/>
    <lineage>
        <taxon>Bacteria</taxon>
        <taxon>Pseudomonadati</taxon>
        <taxon>Pseudomonadota</taxon>
        <taxon>Gammaproteobacteria</taxon>
        <taxon>Cellvibrionales</taxon>
        <taxon>Cellvibrionaceae</taxon>
        <taxon>Gilvimarinus</taxon>
    </lineage>
</organism>
<sequence length="158" mass="17933">MSEPIQALANIIDGCQPKTMVALGETSEKLASRWSEHHGCDATFLTPDDAKEGLTLPEVQDLAMITDTLEHIDHARGQTLIGLLRNYGTRQIAVLVTENSGWNQSDFVGLGFKRQAKIEENGESLALYTYNISNYNHKRTWNNPRFWANPEMWDKARW</sequence>
<dbReference type="Pfam" id="PF19742">
    <property type="entry name" value="DUF6231"/>
    <property type="match status" value="1"/>
</dbReference>
<keyword evidence="2" id="KW-1185">Reference proteome</keyword>
<reference evidence="1" key="1">
    <citation type="submission" date="2022-05" db="EMBL/GenBank/DDBJ databases">
        <authorList>
            <person name="Sun H.-N."/>
        </authorList>
    </citation>
    <scope>NUCLEOTIDE SEQUENCE</scope>
    <source>
        <strain evidence="1">HB14</strain>
    </source>
</reference>
<gene>
    <name evidence="1" type="ORF">M6D89_05240</name>
</gene>
<proteinExistence type="predicted"/>